<evidence type="ECO:0000259" key="6">
    <source>
        <dbReference type="Pfam" id="PF01276"/>
    </source>
</evidence>
<dbReference type="InterPro" id="IPR015424">
    <property type="entry name" value="PyrdxlP-dep_Trfase"/>
</dbReference>
<evidence type="ECO:0000256" key="2">
    <source>
        <dbReference type="ARBA" id="ARBA00010671"/>
    </source>
</evidence>
<dbReference type="AlphaFoldDB" id="A0A5K7XM96"/>
<gene>
    <name evidence="8" type="ORF">PLANPX_5498</name>
</gene>
<reference evidence="9" key="1">
    <citation type="submission" date="2019-10" db="EMBL/GenBank/DDBJ databases">
        <title>Lacipirellula parvula gen. nov., sp. nov., representing a lineage of planctomycetes widespread in freshwater anoxic habitats, and description of the family Lacipirellulaceae.</title>
        <authorList>
            <person name="Dedysh S.N."/>
            <person name="Kulichevskaya I.S."/>
            <person name="Beletsky A.V."/>
            <person name="Rakitin A.L."/>
            <person name="Mardanov A.V."/>
            <person name="Ivanova A.A."/>
            <person name="Saltykova V.X."/>
            <person name="Rijpstra W.I.C."/>
            <person name="Sinninghe Damste J.S."/>
            <person name="Ravin N.V."/>
        </authorList>
    </citation>
    <scope>NUCLEOTIDE SEQUENCE [LARGE SCALE GENOMIC DNA]</scope>
    <source>
        <strain evidence="9">PX69</strain>
    </source>
</reference>
<comment type="cofactor">
    <cofactor evidence="1">
        <name>pyridoxal 5'-phosphate</name>
        <dbReference type="ChEBI" id="CHEBI:597326"/>
    </cofactor>
</comment>
<comment type="similarity">
    <text evidence="2">Belongs to the Orn/Lys/Arg decarboxylase class-I family.</text>
</comment>
<dbReference type="SUPFAM" id="SSF53383">
    <property type="entry name" value="PLP-dependent transferases"/>
    <property type="match status" value="1"/>
</dbReference>
<evidence type="ECO:0000256" key="5">
    <source>
        <dbReference type="ARBA" id="ARBA00023239"/>
    </source>
</evidence>
<dbReference type="InterPro" id="IPR015421">
    <property type="entry name" value="PyrdxlP-dep_Trfase_major"/>
</dbReference>
<keyword evidence="4" id="KW-0663">Pyridoxal phosphate</keyword>
<dbReference type="Gene3D" id="3.90.100.10">
    <property type="entry name" value="Orn/Lys/Arg decarboxylase, C-terminal domain"/>
    <property type="match status" value="1"/>
</dbReference>
<protein>
    <recommendedName>
        <fullName evidence="10">Arginine decarboxylase</fullName>
    </recommendedName>
</protein>
<dbReference type="InterPro" id="IPR008286">
    <property type="entry name" value="Prn/Lys/Arg_de-COase_C"/>
</dbReference>
<accession>A0A5K7XM96</accession>
<keyword evidence="5" id="KW-0456">Lyase</keyword>
<dbReference type="PANTHER" id="PTHR43277:SF4">
    <property type="entry name" value="ARGININE DECARBOXYLASE"/>
    <property type="match status" value="1"/>
</dbReference>
<dbReference type="InterPro" id="IPR052357">
    <property type="entry name" value="Orn_Lys_Arg_decarboxylase-I"/>
</dbReference>
<evidence type="ECO:0008006" key="10">
    <source>
        <dbReference type="Google" id="ProtNLM"/>
    </source>
</evidence>
<dbReference type="Pfam" id="PF01276">
    <property type="entry name" value="OKR_DC_1"/>
    <property type="match status" value="1"/>
</dbReference>
<proteinExistence type="inferred from homology"/>
<dbReference type="Pfam" id="PF03711">
    <property type="entry name" value="OKR_DC_1_C"/>
    <property type="match status" value="1"/>
</dbReference>
<evidence type="ECO:0000256" key="1">
    <source>
        <dbReference type="ARBA" id="ARBA00001933"/>
    </source>
</evidence>
<evidence type="ECO:0000256" key="3">
    <source>
        <dbReference type="ARBA" id="ARBA00022793"/>
    </source>
</evidence>
<keyword evidence="9" id="KW-1185">Reference proteome</keyword>
<dbReference type="InterPro" id="IPR036633">
    <property type="entry name" value="Prn/Lys/Arg_de-COase_C_sf"/>
</dbReference>
<keyword evidence="3" id="KW-0210">Decarboxylase</keyword>
<evidence type="ECO:0000259" key="7">
    <source>
        <dbReference type="Pfam" id="PF03711"/>
    </source>
</evidence>
<evidence type="ECO:0000313" key="9">
    <source>
        <dbReference type="Proteomes" id="UP000326837"/>
    </source>
</evidence>
<dbReference type="SUPFAM" id="SSF55904">
    <property type="entry name" value="Ornithine decarboxylase C-terminal domain"/>
    <property type="match status" value="1"/>
</dbReference>
<evidence type="ECO:0000313" key="8">
    <source>
        <dbReference type="EMBL" id="BBO35886.1"/>
    </source>
</evidence>
<organism evidence="8 9">
    <name type="scientific">Lacipirellula parvula</name>
    <dbReference type="NCBI Taxonomy" id="2650471"/>
    <lineage>
        <taxon>Bacteria</taxon>
        <taxon>Pseudomonadati</taxon>
        <taxon>Planctomycetota</taxon>
        <taxon>Planctomycetia</taxon>
        <taxon>Pirellulales</taxon>
        <taxon>Lacipirellulaceae</taxon>
        <taxon>Lacipirellula</taxon>
    </lineage>
</organism>
<dbReference type="InterPro" id="IPR000310">
    <property type="entry name" value="Orn/Lys/Arg_deCO2ase_major_dom"/>
</dbReference>
<dbReference type="EMBL" id="AP021861">
    <property type="protein sequence ID" value="BBO35886.1"/>
    <property type="molecule type" value="Genomic_DNA"/>
</dbReference>
<feature type="domain" description="Orn/Lys/Arg decarboxylase C-terminal" evidence="7">
    <location>
        <begin position="474"/>
        <end position="512"/>
    </location>
</feature>
<evidence type="ECO:0000256" key="4">
    <source>
        <dbReference type="ARBA" id="ARBA00022898"/>
    </source>
</evidence>
<dbReference type="Gene3D" id="3.40.640.10">
    <property type="entry name" value="Type I PLP-dependent aspartate aminotransferase-like (Major domain)"/>
    <property type="match status" value="1"/>
</dbReference>
<dbReference type="Proteomes" id="UP000326837">
    <property type="component" value="Chromosome"/>
</dbReference>
<dbReference type="GO" id="GO:0016831">
    <property type="term" value="F:carboxy-lyase activity"/>
    <property type="evidence" value="ECO:0007669"/>
    <property type="project" value="UniProtKB-KW"/>
</dbReference>
<feature type="domain" description="Orn/Lys/Arg decarboxylases family 1 pyridoxal-P attachment site" evidence="6">
    <location>
        <begin position="62"/>
        <end position="374"/>
    </location>
</feature>
<name>A0A5K7XM96_9BACT</name>
<dbReference type="PANTHER" id="PTHR43277">
    <property type="entry name" value="ARGININE DECARBOXYLASE"/>
    <property type="match status" value="1"/>
</dbReference>
<sequence>MATRRPSHCFFISPRFFKPGASDVPLHAPGLKNRGLNVAGELLSTLNHSNRPNAVLDQTRAPIYETLRSYIAGKTYPFHTPGHKAGRFAPPELVDLWGQPLFDYDLPAMTATDNLLHPTHCVQEAQELAAELFGAAATFYTGGGATTAIAAMILAAVPPGGTILLPRNVHRSVASALVLSGARPKFLQHDVLPQSGALSVTGETVAAALAEGPVSAVLLTRPSYYGLARELDDVVAACRQHNVPLLIDEAHGPHLNFLPPGSAPTSAMRSGASLAAQSCHKTLGSLVGTAQLHVGHNSPVSAAQVRDAFNLLQTTSPSYLQLVSMDVNRRFMASEGAALFAQAVADAAELAAQINALPGLRVLDPADDPRLAGHRRDPLRMVINVAGAGWTGYDAELLLRNEYQMEDELADWFNIALVLSPRDDADAKARLLAGLKQISANPRAPESSSIAEAGHLLQPAVPPLLMTPRDAALGPKQAVPLDESIGRVCAESIMFYPPGIPLLMPGEVVTGEILEVCHSLLAGGAHCYASDPTLGTVRVVGGA</sequence>
<dbReference type="KEGG" id="lpav:PLANPX_5498"/>